<dbReference type="SUPFAM" id="SSF55874">
    <property type="entry name" value="ATPase domain of HSP90 chaperone/DNA topoisomerase II/histidine kinase"/>
    <property type="match status" value="1"/>
</dbReference>
<dbReference type="InterPro" id="IPR001789">
    <property type="entry name" value="Sig_transdc_resp-reg_receiver"/>
</dbReference>
<dbReference type="SMART" id="SM00086">
    <property type="entry name" value="PAC"/>
    <property type="match status" value="1"/>
</dbReference>
<evidence type="ECO:0000256" key="2">
    <source>
        <dbReference type="ARBA" id="ARBA00022777"/>
    </source>
</evidence>
<dbReference type="SUPFAM" id="SSF52172">
    <property type="entry name" value="CheY-like"/>
    <property type="match status" value="1"/>
</dbReference>
<evidence type="ECO:0008006" key="11">
    <source>
        <dbReference type="Google" id="ProtNLM"/>
    </source>
</evidence>
<dbReference type="PANTHER" id="PTHR24421:SF58">
    <property type="entry name" value="SIGNAL TRANSDUCTION HISTIDINE-PROTEIN KINASE_PHOSPHATASE UHPB"/>
    <property type="match status" value="1"/>
</dbReference>
<evidence type="ECO:0000259" key="7">
    <source>
        <dbReference type="PROSITE" id="PS50112"/>
    </source>
</evidence>
<proteinExistence type="predicted"/>
<dbReference type="InterPro" id="IPR013655">
    <property type="entry name" value="PAS_fold_3"/>
</dbReference>
<gene>
    <name evidence="9" type="ORF">GCM10011511_11310</name>
</gene>
<feature type="domain" description="Histidine kinase" evidence="5">
    <location>
        <begin position="413"/>
        <end position="604"/>
    </location>
</feature>
<dbReference type="InterPro" id="IPR011006">
    <property type="entry name" value="CheY-like_superfamily"/>
</dbReference>
<name>A0A8J2UA84_9BACT</name>
<comment type="caution">
    <text evidence="9">The sequence shown here is derived from an EMBL/GenBank/DDBJ whole genome shotgun (WGS) entry which is preliminary data.</text>
</comment>
<keyword evidence="3" id="KW-0902">Two-component regulatory system</keyword>
<keyword evidence="1" id="KW-0808">Transferase</keyword>
<evidence type="ECO:0000256" key="3">
    <source>
        <dbReference type="ARBA" id="ARBA00023012"/>
    </source>
</evidence>
<dbReference type="PROSITE" id="PS50110">
    <property type="entry name" value="RESPONSE_REGULATORY"/>
    <property type="match status" value="1"/>
</dbReference>
<accession>A0A8J2UA84</accession>
<dbReference type="Pfam" id="PF13426">
    <property type="entry name" value="PAS_9"/>
    <property type="match status" value="1"/>
</dbReference>
<feature type="domain" description="PAS" evidence="7">
    <location>
        <begin position="136"/>
        <end position="209"/>
    </location>
</feature>
<dbReference type="EMBL" id="BMJC01000001">
    <property type="protein sequence ID" value="GGA89821.1"/>
    <property type="molecule type" value="Genomic_DNA"/>
</dbReference>
<dbReference type="GO" id="GO:0000160">
    <property type="term" value="P:phosphorelay signal transduction system"/>
    <property type="evidence" value="ECO:0007669"/>
    <property type="project" value="UniProtKB-KW"/>
</dbReference>
<dbReference type="RefSeq" id="WP_188929384.1">
    <property type="nucleotide sequence ID" value="NZ_BMJC01000001.1"/>
</dbReference>
<dbReference type="Gene3D" id="3.30.565.10">
    <property type="entry name" value="Histidine kinase-like ATPase, C-terminal domain"/>
    <property type="match status" value="1"/>
</dbReference>
<dbReference type="SMART" id="SM00387">
    <property type="entry name" value="HATPase_c"/>
    <property type="match status" value="1"/>
</dbReference>
<dbReference type="Pfam" id="PF00072">
    <property type="entry name" value="Response_reg"/>
    <property type="match status" value="1"/>
</dbReference>
<evidence type="ECO:0000259" key="5">
    <source>
        <dbReference type="PROSITE" id="PS50109"/>
    </source>
</evidence>
<dbReference type="PANTHER" id="PTHR24421">
    <property type="entry name" value="NITRATE/NITRITE SENSOR PROTEIN NARX-RELATED"/>
    <property type="match status" value="1"/>
</dbReference>
<dbReference type="SMART" id="SM00091">
    <property type="entry name" value="PAS"/>
    <property type="match status" value="2"/>
</dbReference>
<keyword evidence="4" id="KW-0597">Phosphoprotein</keyword>
<dbReference type="SUPFAM" id="SSF55785">
    <property type="entry name" value="PYP-like sensor domain (PAS domain)"/>
    <property type="match status" value="2"/>
</dbReference>
<dbReference type="AlphaFoldDB" id="A0A8J2UA84"/>
<dbReference type="InterPro" id="IPR003594">
    <property type="entry name" value="HATPase_dom"/>
</dbReference>
<reference evidence="9" key="2">
    <citation type="submission" date="2020-09" db="EMBL/GenBank/DDBJ databases">
        <authorList>
            <person name="Sun Q."/>
            <person name="Zhou Y."/>
        </authorList>
    </citation>
    <scope>NUCLEOTIDE SEQUENCE</scope>
    <source>
        <strain evidence="9">CGMCC 1.15448</strain>
    </source>
</reference>
<evidence type="ECO:0000313" key="9">
    <source>
        <dbReference type="EMBL" id="GGA89821.1"/>
    </source>
</evidence>
<dbReference type="InterPro" id="IPR035965">
    <property type="entry name" value="PAS-like_dom_sf"/>
</dbReference>
<dbReference type="CDD" id="cd16917">
    <property type="entry name" value="HATPase_UhpB-NarQ-NarX-like"/>
    <property type="match status" value="1"/>
</dbReference>
<evidence type="ECO:0000256" key="1">
    <source>
        <dbReference type="ARBA" id="ARBA00022679"/>
    </source>
</evidence>
<keyword evidence="10" id="KW-1185">Reference proteome</keyword>
<dbReference type="InterPro" id="IPR036890">
    <property type="entry name" value="HATPase_C_sf"/>
</dbReference>
<evidence type="ECO:0000256" key="4">
    <source>
        <dbReference type="PROSITE-ProRule" id="PRU00169"/>
    </source>
</evidence>
<protein>
    <recommendedName>
        <fullName evidence="11">PAS domain S-box protein</fullName>
    </recommendedName>
</protein>
<evidence type="ECO:0000259" key="6">
    <source>
        <dbReference type="PROSITE" id="PS50110"/>
    </source>
</evidence>
<keyword evidence="2" id="KW-0418">Kinase</keyword>
<dbReference type="Gene3D" id="3.40.50.2300">
    <property type="match status" value="1"/>
</dbReference>
<feature type="domain" description="PAS" evidence="7">
    <location>
        <begin position="267"/>
        <end position="332"/>
    </location>
</feature>
<dbReference type="InterPro" id="IPR001610">
    <property type="entry name" value="PAC"/>
</dbReference>
<dbReference type="Gene3D" id="3.30.450.20">
    <property type="entry name" value="PAS domain"/>
    <property type="match status" value="2"/>
</dbReference>
<dbReference type="GO" id="GO:0016301">
    <property type="term" value="F:kinase activity"/>
    <property type="evidence" value="ECO:0007669"/>
    <property type="project" value="UniProtKB-KW"/>
</dbReference>
<feature type="domain" description="Response regulatory" evidence="6">
    <location>
        <begin position="6"/>
        <end position="123"/>
    </location>
</feature>
<dbReference type="CDD" id="cd00130">
    <property type="entry name" value="PAS"/>
    <property type="match status" value="2"/>
</dbReference>
<evidence type="ECO:0000259" key="8">
    <source>
        <dbReference type="PROSITE" id="PS50113"/>
    </source>
</evidence>
<dbReference type="PROSITE" id="PS50113">
    <property type="entry name" value="PAC"/>
    <property type="match status" value="1"/>
</dbReference>
<sequence length="609" mass="70012">MNNGLSILTVEDNPSDLFLLEHLLRSSGLSIQRLFSTDRIREAYALLSGQEIDVVLLDLTLPDSFGIHSFIYLKPVVQKIPVIILTGMSDTNVALEAIKEGAQDYLVKGELTEGLLAKAIQYGMERKRTLEHLRVSNERFNMVVKATNDAIWDWDIVTDKVFMVGDTYKQLFGFDFVNACLPEDFWEGVLHPEDKDRVVSKLQSTIREGVLSNWEDEYRMRKSNGEYAYVHDRGHIIYSAEQRPIRMIGALQDITSRKRAEEIILASEEKYRQIFYKNPYPTWIFDLDTLRILEVNDAALEKYGFEKAEFYRMNMRDLHPPGEAEVFVESIKAPGSMVGERRLWHHRTKEGANMIVEITSHLIDYFGKLCMQVIINDVTERVRLEKELALQQRLKQQQITEVVLGAQERERFELGQELHDNINQILATSKLYLDVAIEERNPRIELLVKSRNNISMVIEEIRRLSKELIIPSLNDLGLVQSIQELIRSIQMVKKMKIRLVIAGVDENALQPEQKINVYRIIQEQLNNILKHAQASSVIIELIKEDEQIRLLVADDGKGFDPRERRDGVGISNIISRAELYNGRVEIDSSPGKGCRLEVILNSKALPEQA</sequence>
<dbReference type="PROSITE" id="PS50109">
    <property type="entry name" value="HIS_KIN"/>
    <property type="match status" value="1"/>
</dbReference>
<evidence type="ECO:0000313" key="10">
    <source>
        <dbReference type="Proteomes" id="UP000607559"/>
    </source>
</evidence>
<dbReference type="InterPro" id="IPR005467">
    <property type="entry name" value="His_kinase_dom"/>
</dbReference>
<dbReference type="PROSITE" id="PS50112">
    <property type="entry name" value="PAS"/>
    <property type="match status" value="2"/>
</dbReference>
<dbReference type="SMART" id="SM00448">
    <property type="entry name" value="REC"/>
    <property type="match status" value="1"/>
</dbReference>
<dbReference type="InterPro" id="IPR000014">
    <property type="entry name" value="PAS"/>
</dbReference>
<dbReference type="Proteomes" id="UP000607559">
    <property type="component" value="Unassembled WGS sequence"/>
</dbReference>
<dbReference type="Pfam" id="PF08447">
    <property type="entry name" value="PAS_3"/>
    <property type="match status" value="1"/>
</dbReference>
<dbReference type="NCBIfam" id="TIGR00229">
    <property type="entry name" value="sensory_box"/>
    <property type="match status" value="2"/>
</dbReference>
<dbReference type="Pfam" id="PF02518">
    <property type="entry name" value="HATPase_c"/>
    <property type="match status" value="1"/>
</dbReference>
<feature type="domain" description="PAC" evidence="8">
    <location>
        <begin position="214"/>
        <end position="266"/>
    </location>
</feature>
<reference evidence="9" key="1">
    <citation type="journal article" date="2014" name="Int. J. Syst. Evol. Microbiol.">
        <title>Complete genome sequence of Corynebacterium casei LMG S-19264T (=DSM 44701T), isolated from a smear-ripened cheese.</title>
        <authorList>
            <consortium name="US DOE Joint Genome Institute (JGI-PGF)"/>
            <person name="Walter F."/>
            <person name="Albersmeier A."/>
            <person name="Kalinowski J."/>
            <person name="Ruckert C."/>
        </authorList>
    </citation>
    <scope>NUCLEOTIDE SEQUENCE</scope>
    <source>
        <strain evidence="9">CGMCC 1.15448</strain>
    </source>
</reference>
<dbReference type="InterPro" id="IPR000700">
    <property type="entry name" value="PAS-assoc_C"/>
</dbReference>
<dbReference type="InterPro" id="IPR050482">
    <property type="entry name" value="Sensor_HK_TwoCompSys"/>
</dbReference>
<feature type="modified residue" description="4-aspartylphosphate" evidence="4">
    <location>
        <position position="58"/>
    </location>
</feature>
<organism evidence="9 10">
    <name type="scientific">Puia dinghuensis</name>
    <dbReference type="NCBI Taxonomy" id="1792502"/>
    <lineage>
        <taxon>Bacteria</taxon>
        <taxon>Pseudomonadati</taxon>
        <taxon>Bacteroidota</taxon>
        <taxon>Chitinophagia</taxon>
        <taxon>Chitinophagales</taxon>
        <taxon>Chitinophagaceae</taxon>
        <taxon>Puia</taxon>
    </lineage>
</organism>